<comment type="caution">
    <text evidence="1">The sequence shown here is derived from an EMBL/GenBank/DDBJ whole genome shotgun (WGS) entry which is preliminary data.</text>
</comment>
<proteinExistence type="predicted"/>
<sequence length="62" mass="6927">MSQFRGLMEDEFGALRAGSLARDHVFSALDGQTVDEAIESGTDLRRIWRAVCDAYDVPPARR</sequence>
<keyword evidence="2" id="KW-1185">Reference proteome</keyword>
<dbReference type="AlphaFoldDB" id="A0A4Q7USZ0"/>
<evidence type="ECO:0000313" key="2">
    <source>
        <dbReference type="Proteomes" id="UP000291591"/>
    </source>
</evidence>
<organism evidence="1 2">
    <name type="scientific">Pseudonocardia sediminis</name>
    <dbReference type="NCBI Taxonomy" id="1397368"/>
    <lineage>
        <taxon>Bacteria</taxon>
        <taxon>Bacillati</taxon>
        <taxon>Actinomycetota</taxon>
        <taxon>Actinomycetes</taxon>
        <taxon>Pseudonocardiales</taxon>
        <taxon>Pseudonocardiaceae</taxon>
        <taxon>Pseudonocardia</taxon>
    </lineage>
</organism>
<gene>
    <name evidence="1" type="ORF">EV383_1691</name>
</gene>
<reference evidence="1 2" key="1">
    <citation type="submission" date="2019-02" db="EMBL/GenBank/DDBJ databases">
        <title>Sequencing the genomes of 1000 actinobacteria strains.</title>
        <authorList>
            <person name="Klenk H.-P."/>
        </authorList>
    </citation>
    <scope>NUCLEOTIDE SEQUENCE [LARGE SCALE GENOMIC DNA]</scope>
    <source>
        <strain evidence="1 2">DSM 45779</strain>
    </source>
</reference>
<dbReference type="InterPro" id="IPR021408">
    <property type="entry name" value="DUF3046"/>
</dbReference>
<name>A0A4Q7USZ0_PSEST</name>
<evidence type="ECO:0000313" key="1">
    <source>
        <dbReference type="EMBL" id="RZT84835.1"/>
    </source>
</evidence>
<dbReference type="Pfam" id="PF11248">
    <property type="entry name" value="DUF3046"/>
    <property type="match status" value="1"/>
</dbReference>
<protein>
    <submittedName>
        <fullName evidence="1">DUF3046 family protein</fullName>
    </submittedName>
</protein>
<dbReference type="Proteomes" id="UP000291591">
    <property type="component" value="Unassembled WGS sequence"/>
</dbReference>
<accession>A0A4Q7USZ0</accession>
<dbReference type="EMBL" id="SHKL01000001">
    <property type="protein sequence ID" value="RZT84835.1"/>
    <property type="molecule type" value="Genomic_DNA"/>
</dbReference>